<proteinExistence type="predicted"/>
<accession>A0AAE8ZPI3</accession>
<evidence type="ECO:0000313" key="1">
    <source>
        <dbReference type="EMBL" id="ULT81909.1"/>
    </source>
</evidence>
<protein>
    <submittedName>
        <fullName evidence="1">Uncharacterized protein</fullName>
    </submittedName>
</protein>
<dbReference type="AlphaFoldDB" id="A0AAE8ZPI3"/>
<evidence type="ECO:0000313" key="2">
    <source>
        <dbReference type="Proteomes" id="UP000827892"/>
    </source>
</evidence>
<name>A0AAE8ZPI3_CAEBR</name>
<dbReference type="Proteomes" id="UP000827892">
    <property type="component" value="Chromosome X"/>
</dbReference>
<reference evidence="1 2" key="1">
    <citation type="submission" date="2022-05" db="EMBL/GenBank/DDBJ databases">
        <title>Chromosome-level reference genomes for two strains of Caenorhabditis briggsae: an improved platform for comparative genomics.</title>
        <authorList>
            <person name="Stevens L."/>
            <person name="Andersen E.C."/>
        </authorList>
    </citation>
    <scope>NUCLEOTIDE SEQUENCE [LARGE SCALE GENOMIC DNA]</scope>
    <source>
        <strain evidence="1">QX1410_ONT</strain>
        <tissue evidence="1">Whole-organism</tissue>
    </source>
</reference>
<sequence>MGRIWDQPKKTGHAILWDAQLRASLHGFFTKFTVHGFKQGLCFARDLAEYGTDSPHWKSSSENGCFGNNISDSDSDMTLRVLRFVCTLRAPLLLFNYSPFVVVVDCSLPRLLSVENFYYEDYSLIYY</sequence>
<gene>
    <name evidence="1" type="ORF">L3Y34_011697</name>
</gene>
<organism evidence="1 2">
    <name type="scientific">Caenorhabditis briggsae</name>
    <dbReference type="NCBI Taxonomy" id="6238"/>
    <lineage>
        <taxon>Eukaryota</taxon>
        <taxon>Metazoa</taxon>
        <taxon>Ecdysozoa</taxon>
        <taxon>Nematoda</taxon>
        <taxon>Chromadorea</taxon>
        <taxon>Rhabditida</taxon>
        <taxon>Rhabditina</taxon>
        <taxon>Rhabditomorpha</taxon>
        <taxon>Rhabditoidea</taxon>
        <taxon>Rhabditidae</taxon>
        <taxon>Peloderinae</taxon>
        <taxon>Caenorhabditis</taxon>
    </lineage>
</organism>
<dbReference type="EMBL" id="CP090896">
    <property type="protein sequence ID" value="ULT81909.1"/>
    <property type="molecule type" value="Genomic_DNA"/>
</dbReference>